<organism evidence="1 2">
    <name type="scientific">Populus alba</name>
    <name type="common">White poplar</name>
    <dbReference type="NCBI Taxonomy" id="43335"/>
    <lineage>
        <taxon>Eukaryota</taxon>
        <taxon>Viridiplantae</taxon>
        <taxon>Streptophyta</taxon>
        <taxon>Embryophyta</taxon>
        <taxon>Tracheophyta</taxon>
        <taxon>Spermatophyta</taxon>
        <taxon>Magnoliopsida</taxon>
        <taxon>eudicotyledons</taxon>
        <taxon>Gunneridae</taxon>
        <taxon>Pentapetalae</taxon>
        <taxon>rosids</taxon>
        <taxon>fabids</taxon>
        <taxon>Malpighiales</taxon>
        <taxon>Salicaceae</taxon>
        <taxon>Saliceae</taxon>
        <taxon>Populus</taxon>
    </lineage>
</organism>
<evidence type="ECO:0000313" key="2">
    <source>
        <dbReference type="Proteomes" id="UP000309997"/>
    </source>
</evidence>
<proteinExistence type="predicted"/>
<gene>
    <name evidence="1" type="ORF">D5086_017426</name>
</gene>
<evidence type="ECO:0000313" key="1">
    <source>
        <dbReference type="EMBL" id="KAL3583094.1"/>
    </source>
</evidence>
<dbReference type="EMBL" id="RCHU02000008">
    <property type="protein sequence ID" value="KAL3583094.1"/>
    <property type="molecule type" value="Genomic_DNA"/>
</dbReference>
<comment type="caution">
    <text evidence="1">The sequence shown here is derived from an EMBL/GenBank/DDBJ whole genome shotgun (WGS) entry which is preliminary data.</text>
</comment>
<name>A0ACC4BWQ9_POPAL</name>
<protein>
    <submittedName>
        <fullName evidence="1">Uncharacterized protein</fullName>
    </submittedName>
</protein>
<keyword evidence="2" id="KW-1185">Reference proteome</keyword>
<dbReference type="Proteomes" id="UP000309997">
    <property type="component" value="Unassembled WGS sequence"/>
</dbReference>
<accession>A0ACC4BWQ9</accession>
<reference evidence="1 2" key="1">
    <citation type="journal article" date="2024" name="Plant Biotechnol. J.">
        <title>Genome and CRISPR/Cas9 system of a widespread forest tree (Populus alba) in the world.</title>
        <authorList>
            <person name="Liu Y.J."/>
            <person name="Jiang P.F."/>
            <person name="Han X.M."/>
            <person name="Li X.Y."/>
            <person name="Wang H.M."/>
            <person name="Wang Y.J."/>
            <person name="Wang X.X."/>
            <person name="Zeng Q.Y."/>
        </authorList>
    </citation>
    <scope>NUCLEOTIDE SEQUENCE [LARGE SCALE GENOMIC DNA]</scope>
    <source>
        <strain evidence="2">cv. PAL-ZL1</strain>
    </source>
</reference>
<sequence>MKQQSHDISVIQSNQRLPLVAIGPPFPQGTKWEPAKLRTHFLMNKCIRREACKTMQKSQEMKERDACNPMQRRRQKQQLQPKQRAGKTNSRQKSMRHRGNITKEARSKPPPPPTSQQGRPLQE</sequence>